<reference evidence="4" key="1">
    <citation type="submission" date="2010-07" db="EMBL/GenBank/DDBJ databases">
        <title>The genome sequence of Gaeumannomyces graminis var. tritici strain R3-111a-1.</title>
        <authorList>
            <consortium name="The Broad Institute Genome Sequencing Platform"/>
            <person name="Ma L.-J."/>
            <person name="Dead R."/>
            <person name="Young S."/>
            <person name="Zeng Q."/>
            <person name="Koehrsen M."/>
            <person name="Alvarado L."/>
            <person name="Berlin A."/>
            <person name="Chapman S.B."/>
            <person name="Chen Z."/>
            <person name="Freedman E."/>
            <person name="Gellesch M."/>
            <person name="Goldberg J."/>
            <person name="Griggs A."/>
            <person name="Gujja S."/>
            <person name="Heilman E.R."/>
            <person name="Heiman D."/>
            <person name="Hepburn T."/>
            <person name="Howarth C."/>
            <person name="Jen D."/>
            <person name="Larson L."/>
            <person name="Mehta T."/>
            <person name="Neiman D."/>
            <person name="Pearson M."/>
            <person name="Roberts A."/>
            <person name="Saif S."/>
            <person name="Shea T."/>
            <person name="Shenoy N."/>
            <person name="Sisk P."/>
            <person name="Stolte C."/>
            <person name="Sykes S."/>
            <person name="Walk T."/>
            <person name="White J."/>
            <person name="Yandava C."/>
            <person name="Haas B."/>
            <person name="Nusbaum C."/>
            <person name="Birren B."/>
        </authorList>
    </citation>
    <scope>NUCLEOTIDE SEQUENCE [LARGE SCALE GENOMIC DNA]</scope>
    <source>
        <strain evidence="4">R3-111a-1</strain>
    </source>
</reference>
<name>J3NXM7_GAET3</name>
<gene>
    <name evidence="3" type="primary">20346491</name>
    <name evidence="2" type="ORF">GGTG_06033</name>
</gene>
<dbReference type="RefSeq" id="XP_009222109.1">
    <property type="nucleotide sequence ID" value="XM_009223845.1"/>
</dbReference>
<dbReference type="AlphaFoldDB" id="J3NXM7"/>
<feature type="region of interest" description="Disordered" evidence="1">
    <location>
        <begin position="1"/>
        <end position="88"/>
    </location>
</feature>
<reference evidence="2" key="2">
    <citation type="submission" date="2010-07" db="EMBL/GenBank/DDBJ databases">
        <authorList>
            <consortium name="The Broad Institute Genome Sequencing Platform"/>
            <consortium name="Broad Institute Genome Sequencing Center for Infectious Disease"/>
            <person name="Ma L.-J."/>
            <person name="Dead R."/>
            <person name="Young S."/>
            <person name="Zeng Q."/>
            <person name="Koehrsen M."/>
            <person name="Alvarado L."/>
            <person name="Berlin A."/>
            <person name="Chapman S.B."/>
            <person name="Chen Z."/>
            <person name="Freedman E."/>
            <person name="Gellesch M."/>
            <person name="Goldberg J."/>
            <person name="Griggs A."/>
            <person name="Gujja S."/>
            <person name="Heilman E.R."/>
            <person name="Heiman D."/>
            <person name="Hepburn T."/>
            <person name="Howarth C."/>
            <person name="Jen D."/>
            <person name="Larson L."/>
            <person name="Mehta T."/>
            <person name="Neiman D."/>
            <person name="Pearson M."/>
            <person name="Roberts A."/>
            <person name="Saif S."/>
            <person name="Shea T."/>
            <person name="Shenoy N."/>
            <person name="Sisk P."/>
            <person name="Stolte C."/>
            <person name="Sykes S."/>
            <person name="Walk T."/>
            <person name="White J."/>
            <person name="Yandava C."/>
            <person name="Haas B."/>
            <person name="Nusbaum C."/>
            <person name="Birren B."/>
        </authorList>
    </citation>
    <scope>NUCLEOTIDE SEQUENCE</scope>
    <source>
        <strain evidence="2">R3-111a-1</strain>
    </source>
</reference>
<dbReference type="Proteomes" id="UP000006039">
    <property type="component" value="Unassembled WGS sequence"/>
</dbReference>
<reference evidence="3" key="4">
    <citation type="journal article" date="2015" name="G3 (Bethesda)">
        <title>Genome sequences of three phytopathogenic species of the Magnaporthaceae family of fungi.</title>
        <authorList>
            <person name="Okagaki L.H."/>
            <person name="Nunes C.C."/>
            <person name="Sailsbery J."/>
            <person name="Clay B."/>
            <person name="Brown D."/>
            <person name="John T."/>
            <person name="Oh Y."/>
            <person name="Young N."/>
            <person name="Fitzgerald M."/>
            <person name="Haas B.J."/>
            <person name="Zeng Q."/>
            <person name="Young S."/>
            <person name="Adiconis X."/>
            <person name="Fan L."/>
            <person name="Levin J.Z."/>
            <person name="Mitchell T.K."/>
            <person name="Okubara P.A."/>
            <person name="Farman M.L."/>
            <person name="Kohn L.M."/>
            <person name="Birren B."/>
            <person name="Ma L.-J."/>
            <person name="Dean R.A."/>
        </authorList>
    </citation>
    <scope>NUCLEOTIDE SEQUENCE</scope>
    <source>
        <strain evidence="3">R3-111a-1</strain>
    </source>
</reference>
<evidence type="ECO:0000313" key="2">
    <source>
        <dbReference type="EMBL" id="EJT76109.1"/>
    </source>
</evidence>
<proteinExistence type="predicted"/>
<reference evidence="3" key="5">
    <citation type="submission" date="2018-04" db="UniProtKB">
        <authorList>
            <consortium name="EnsemblFungi"/>
        </authorList>
    </citation>
    <scope>IDENTIFICATION</scope>
    <source>
        <strain evidence="3">R3-111a-1</strain>
    </source>
</reference>
<dbReference type="HOGENOM" id="CLU_1245437_0_0_1"/>
<dbReference type="GeneID" id="20346491"/>
<dbReference type="VEuPathDB" id="FungiDB:GGTG_06033"/>
<evidence type="ECO:0000313" key="4">
    <source>
        <dbReference type="Proteomes" id="UP000006039"/>
    </source>
</evidence>
<dbReference type="EnsemblFungi" id="EJT76109">
    <property type="protein sequence ID" value="EJT76109"/>
    <property type="gene ID" value="GGTG_06033"/>
</dbReference>
<evidence type="ECO:0000256" key="1">
    <source>
        <dbReference type="SAM" id="MobiDB-lite"/>
    </source>
</evidence>
<keyword evidence="4" id="KW-1185">Reference proteome</keyword>
<feature type="region of interest" description="Disordered" evidence="1">
    <location>
        <begin position="102"/>
        <end position="175"/>
    </location>
</feature>
<evidence type="ECO:0000313" key="3">
    <source>
        <dbReference type="EnsemblFungi" id="EJT76109"/>
    </source>
</evidence>
<feature type="compositionally biased region" description="Basic and acidic residues" evidence="1">
    <location>
        <begin position="143"/>
        <end position="152"/>
    </location>
</feature>
<organism evidence="2">
    <name type="scientific">Gaeumannomyces tritici (strain R3-111a-1)</name>
    <name type="common">Wheat and barley take-all root rot fungus</name>
    <name type="synonym">Gaeumannomyces graminis var. tritici</name>
    <dbReference type="NCBI Taxonomy" id="644352"/>
    <lineage>
        <taxon>Eukaryota</taxon>
        <taxon>Fungi</taxon>
        <taxon>Dikarya</taxon>
        <taxon>Ascomycota</taxon>
        <taxon>Pezizomycotina</taxon>
        <taxon>Sordariomycetes</taxon>
        <taxon>Sordariomycetidae</taxon>
        <taxon>Magnaporthales</taxon>
        <taxon>Magnaporthaceae</taxon>
        <taxon>Gaeumannomyces</taxon>
    </lineage>
</organism>
<sequence>MYNLNHPAPAPETARDTTSGPRTPRLKMPHFSHEEPSSADKEEAGKPLGGEWDTCSSSSSWAEITRADTGQHKPQVLQPAVSSATGDGLTARALEKLRVVLPDRSNNAGQWARTQSLHGESLGAERPQEGIPPAGDPEPEAAEAERPRDHPKAPSSSRPSTSSSEGFAHVDLPSEVERDLIGTGARFDVPTPYLATMTLLEVDEPDAPAKKGSGSRASKGRK</sequence>
<feature type="compositionally biased region" description="Polar residues" evidence="1">
    <location>
        <begin position="104"/>
        <end position="118"/>
    </location>
</feature>
<protein>
    <submittedName>
        <fullName evidence="2 3">Uncharacterized protein</fullName>
    </submittedName>
</protein>
<dbReference type="EMBL" id="GL385397">
    <property type="protein sequence ID" value="EJT76109.1"/>
    <property type="molecule type" value="Genomic_DNA"/>
</dbReference>
<accession>J3NXM7</accession>
<feature type="compositionally biased region" description="Basic and acidic residues" evidence="1">
    <location>
        <begin position="31"/>
        <end position="45"/>
    </location>
</feature>
<reference evidence="2" key="3">
    <citation type="submission" date="2010-09" db="EMBL/GenBank/DDBJ databases">
        <title>Annotation of Gaeumannomyces graminis var. tritici R3-111a-1.</title>
        <authorList>
            <consortium name="The Broad Institute Genome Sequencing Platform"/>
            <person name="Ma L.-J."/>
            <person name="Dead R."/>
            <person name="Young S.K."/>
            <person name="Zeng Q."/>
            <person name="Gargeya S."/>
            <person name="Fitzgerald M."/>
            <person name="Haas B."/>
            <person name="Abouelleil A."/>
            <person name="Alvarado L."/>
            <person name="Arachchi H.M."/>
            <person name="Berlin A."/>
            <person name="Brown A."/>
            <person name="Chapman S.B."/>
            <person name="Chen Z."/>
            <person name="Dunbar C."/>
            <person name="Freedman E."/>
            <person name="Gearin G."/>
            <person name="Gellesch M."/>
            <person name="Goldberg J."/>
            <person name="Griggs A."/>
            <person name="Gujja S."/>
            <person name="Heiman D."/>
            <person name="Howarth C."/>
            <person name="Larson L."/>
            <person name="Lui A."/>
            <person name="MacDonald P.J.P."/>
            <person name="Mehta T."/>
            <person name="Montmayeur A."/>
            <person name="Murphy C."/>
            <person name="Neiman D."/>
            <person name="Pearson M."/>
            <person name="Priest M."/>
            <person name="Roberts A."/>
            <person name="Saif S."/>
            <person name="Shea T."/>
            <person name="Shenoy N."/>
            <person name="Sisk P."/>
            <person name="Stolte C."/>
            <person name="Sykes S."/>
            <person name="Yandava C."/>
            <person name="Wortman J."/>
            <person name="Nusbaum C."/>
            <person name="Birren B."/>
        </authorList>
    </citation>
    <scope>NUCLEOTIDE SEQUENCE</scope>
    <source>
        <strain evidence="2">R3-111a-1</strain>
    </source>
</reference>
<feature type="compositionally biased region" description="Low complexity" evidence="1">
    <location>
        <begin position="154"/>
        <end position="164"/>
    </location>
</feature>
<feature type="region of interest" description="Disordered" evidence="1">
    <location>
        <begin position="200"/>
        <end position="222"/>
    </location>
</feature>